<sequence length="123" mass="13368">MCGKGVVAQREAKRDVGDLALCAAQHKQSRRALDAAKRATGATRLCHRGLGLQPHDMQRVRLQPDREGKNKRITGFERSEGVRGDGTGKCAARQAVNPARGGRQRAIGRDQNGDAPHERCYGV</sequence>
<comment type="caution">
    <text evidence="2">The sequence shown here is derived from an EMBL/GenBank/DDBJ whole genome shotgun (WGS) entry which is preliminary data.</text>
</comment>
<accession>A0A1J5PFF6</accession>
<evidence type="ECO:0000313" key="2">
    <source>
        <dbReference type="EMBL" id="OIQ66551.1"/>
    </source>
</evidence>
<gene>
    <name evidence="2" type="ORF">GALL_518760</name>
</gene>
<proteinExistence type="predicted"/>
<name>A0A1J5PFF6_9ZZZZ</name>
<reference evidence="2" key="1">
    <citation type="submission" date="2016-10" db="EMBL/GenBank/DDBJ databases">
        <title>Sequence of Gallionella enrichment culture.</title>
        <authorList>
            <person name="Poehlein A."/>
            <person name="Muehling M."/>
            <person name="Daniel R."/>
        </authorList>
    </citation>
    <scope>NUCLEOTIDE SEQUENCE</scope>
</reference>
<protein>
    <submittedName>
        <fullName evidence="2">Uncharacterized protein</fullName>
    </submittedName>
</protein>
<organism evidence="2">
    <name type="scientific">mine drainage metagenome</name>
    <dbReference type="NCBI Taxonomy" id="410659"/>
    <lineage>
        <taxon>unclassified sequences</taxon>
        <taxon>metagenomes</taxon>
        <taxon>ecological metagenomes</taxon>
    </lineage>
</organism>
<feature type="region of interest" description="Disordered" evidence="1">
    <location>
        <begin position="78"/>
        <end position="123"/>
    </location>
</feature>
<evidence type="ECO:0000256" key="1">
    <source>
        <dbReference type="SAM" id="MobiDB-lite"/>
    </source>
</evidence>
<dbReference type="AlphaFoldDB" id="A0A1J5PFF6"/>
<dbReference type="EMBL" id="MLJW01006521">
    <property type="protein sequence ID" value="OIQ66551.1"/>
    <property type="molecule type" value="Genomic_DNA"/>
</dbReference>
<feature type="compositionally biased region" description="Basic and acidic residues" evidence="1">
    <location>
        <begin position="107"/>
        <end position="123"/>
    </location>
</feature>